<dbReference type="InterPro" id="IPR001699">
    <property type="entry name" value="TF_T-box"/>
</dbReference>
<evidence type="ECO:0000256" key="6">
    <source>
        <dbReference type="ARBA" id="ARBA00023242"/>
    </source>
</evidence>
<dbReference type="EnsemblMetazoa" id="HelroT188516">
    <property type="protein sequence ID" value="HelroP188516"/>
    <property type="gene ID" value="HelroG188516"/>
</dbReference>
<dbReference type="InterPro" id="IPR018186">
    <property type="entry name" value="TF_T-box_CS"/>
</dbReference>
<dbReference type="PROSITE" id="PS50252">
    <property type="entry name" value="TBOX_3"/>
    <property type="match status" value="1"/>
</dbReference>
<dbReference type="Proteomes" id="UP000015101">
    <property type="component" value="Unassembled WGS sequence"/>
</dbReference>
<dbReference type="GO" id="GO:0006357">
    <property type="term" value="P:regulation of transcription by RNA polymerase II"/>
    <property type="evidence" value="ECO:0000318"/>
    <property type="project" value="GO_Central"/>
</dbReference>
<dbReference type="InterPro" id="IPR036960">
    <property type="entry name" value="T-box_sf"/>
</dbReference>
<dbReference type="GO" id="GO:0000978">
    <property type="term" value="F:RNA polymerase II cis-regulatory region sequence-specific DNA binding"/>
    <property type="evidence" value="ECO:0000318"/>
    <property type="project" value="GO_Central"/>
</dbReference>
<sequence>MFDKKSAIHVALEDSDLWKEFSSVGTEMIVTKPGRRMYPPIRVNVKGLSQMMRYTISLEIIPCNDFRYKYNGGSWSVAGPSEDANEKSRRYTHEDSPARGSHWMSKVISFHKLKITNNVNDQHGHLLLHSMHVYQPRLLICPCDFSSTAIERNEIETETETTFTFPETKFMAVTAYQNDYVTRLKIMNNPFAKGVREKMLI</sequence>
<dbReference type="InParanoid" id="T1FQ30"/>
<dbReference type="PANTHER" id="PTHR11267:SF204">
    <property type="entry name" value="SPADETAIL"/>
    <property type="match status" value="1"/>
</dbReference>
<dbReference type="HOGENOM" id="CLU_014430_3_1_1"/>
<dbReference type="FunFam" id="2.60.40.820:FF:000010">
    <property type="entry name" value="T-box transcription factor TBX6"/>
    <property type="match status" value="1"/>
</dbReference>
<evidence type="ECO:0000256" key="4">
    <source>
        <dbReference type="ARBA" id="ARBA00023125"/>
    </source>
</evidence>
<organism evidence="10 11">
    <name type="scientific">Helobdella robusta</name>
    <name type="common">Californian leech</name>
    <dbReference type="NCBI Taxonomy" id="6412"/>
    <lineage>
        <taxon>Eukaryota</taxon>
        <taxon>Metazoa</taxon>
        <taxon>Spiralia</taxon>
        <taxon>Lophotrochozoa</taxon>
        <taxon>Annelida</taxon>
        <taxon>Clitellata</taxon>
        <taxon>Hirudinea</taxon>
        <taxon>Rhynchobdellida</taxon>
        <taxon>Glossiphoniidae</taxon>
        <taxon>Helobdella</taxon>
    </lineage>
</organism>
<dbReference type="PROSITE" id="PS01283">
    <property type="entry name" value="TBOX_1"/>
    <property type="match status" value="1"/>
</dbReference>
<dbReference type="PANTHER" id="PTHR11267">
    <property type="entry name" value="T-BOX PROTEIN-RELATED"/>
    <property type="match status" value="1"/>
</dbReference>
<dbReference type="EMBL" id="KB096742">
    <property type="protein sequence ID" value="ESO01901.1"/>
    <property type="molecule type" value="Genomic_DNA"/>
</dbReference>
<dbReference type="PRINTS" id="PR00937">
    <property type="entry name" value="TBOX"/>
</dbReference>
<reference evidence="11" key="1">
    <citation type="submission" date="2012-12" db="EMBL/GenBank/DDBJ databases">
        <authorList>
            <person name="Hellsten U."/>
            <person name="Grimwood J."/>
            <person name="Chapman J.A."/>
            <person name="Shapiro H."/>
            <person name="Aerts A."/>
            <person name="Otillar R.P."/>
            <person name="Terry A.Y."/>
            <person name="Boore J.L."/>
            <person name="Simakov O."/>
            <person name="Marletaz F."/>
            <person name="Cho S.-J."/>
            <person name="Edsinger-Gonzales E."/>
            <person name="Havlak P."/>
            <person name="Kuo D.-H."/>
            <person name="Larsson T."/>
            <person name="Lv J."/>
            <person name="Arendt D."/>
            <person name="Savage R."/>
            <person name="Osoegawa K."/>
            <person name="de Jong P."/>
            <person name="Lindberg D.R."/>
            <person name="Seaver E.C."/>
            <person name="Weisblat D.A."/>
            <person name="Putnam N.H."/>
            <person name="Grigoriev I.V."/>
            <person name="Rokhsar D.S."/>
        </authorList>
    </citation>
    <scope>NUCLEOTIDE SEQUENCE</scope>
</reference>
<dbReference type="SMART" id="SM00425">
    <property type="entry name" value="TBOX"/>
    <property type="match status" value="1"/>
</dbReference>
<dbReference type="GO" id="GO:0045893">
    <property type="term" value="P:positive regulation of DNA-templated transcription"/>
    <property type="evidence" value="ECO:0007669"/>
    <property type="project" value="InterPro"/>
</dbReference>
<keyword evidence="6 7" id="KW-0539">Nucleus</keyword>
<reference evidence="9 11" key="2">
    <citation type="journal article" date="2013" name="Nature">
        <title>Insights into bilaterian evolution from three spiralian genomes.</title>
        <authorList>
            <person name="Simakov O."/>
            <person name="Marletaz F."/>
            <person name="Cho S.J."/>
            <person name="Edsinger-Gonzales E."/>
            <person name="Havlak P."/>
            <person name="Hellsten U."/>
            <person name="Kuo D.H."/>
            <person name="Larsson T."/>
            <person name="Lv J."/>
            <person name="Arendt D."/>
            <person name="Savage R."/>
            <person name="Osoegawa K."/>
            <person name="de Jong P."/>
            <person name="Grimwood J."/>
            <person name="Chapman J.A."/>
            <person name="Shapiro H."/>
            <person name="Aerts A."/>
            <person name="Otillar R.P."/>
            <person name="Terry A.Y."/>
            <person name="Boore J.L."/>
            <person name="Grigoriev I.V."/>
            <person name="Lindberg D.R."/>
            <person name="Seaver E.C."/>
            <person name="Weisblat D.A."/>
            <person name="Putnam N.H."/>
            <person name="Rokhsar D.S."/>
        </authorList>
    </citation>
    <scope>NUCLEOTIDE SEQUENCE</scope>
</reference>
<proteinExistence type="predicted"/>
<name>T1FQ30_HELRO</name>
<accession>T1FQ30</accession>
<dbReference type="AlphaFoldDB" id="T1FQ30"/>
<evidence type="ECO:0000256" key="1">
    <source>
        <dbReference type="ARBA" id="ARBA00004123"/>
    </source>
</evidence>
<evidence type="ECO:0000259" key="8">
    <source>
        <dbReference type="PROSITE" id="PS50252"/>
    </source>
</evidence>
<dbReference type="CTD" id="20210927"/>
<dbReference type="OMA" id="RYTHEDS"/>
<evidence type="ECO:0000256" key="5">
    <source>
        <dbReference type="ARBA" id="ARBA00023163"/>
    </source>
</evidence>
<dbReference type="RefSeq" id="XP_009019309.1">
    <property type="nucleotide sequence ID" value="XM_009021061.1"/>
</dbReference>
<feature type="domain" description="T-box" evidence="8">
    <location>
        <begin position="12"/>
        <end position="197"/>
    </location>
</feature>
<protein>
    <recommendedName>
        <fullName evidence="8">T-box domain-containing protein</fullName>
    </recommendedName>
</protein>
<evidence type="ECO:0000313" key="10">
    <source>
        <dbReference type="EnsemblMetazoa" id="HelroP188516"/>
    </source>
</evidence>
<evidence type="ECO:0000313" key="11">
    <source>
        <dbReference type="Proteomes" id="UP000015101"/>
    </source>
</evidence>
<reference evidence="10" key="3">
    <citation type="submission" date="2015-06" db="UniProtKB">
        <authorList>
            <consortium name="EnsemblMetazoa"/>
        </authorList>
    </citation>
    <scope>IDENTIFICATION</scope>
</reference>
<dbReference type="KEGG" id="hro:HELRODRAFT_188516"/>
<comment type="caution">
    <text evidence="7">Lacks conserved residue(s) required for the propagation of feature annotation.</text>
</comment>
<dbReference type="GO" id="GO:0000981">
    <property type="term" value="F:DNA-binding transcription factor activity, RNA polymerase II-specific"/>
    <property type="evidence" value="ECO:0000318"/>
    <property type="project" value="GO_Central"/>
</dbReference>
<dbReference type="OrthoDB" id="7442607at2759"/>
<dbReference type="STRING" id="6412.T1FQ30"/>
<dbReference type="eggNOG" id="KOG3585">
    <property type="taxonomic scope" value="Eukaryota"/>
</dbReference>
<evidence type="ECO:0000256" key="7">
    <source>
        <dbReference type="PROSITE-ProRule" id="PRU00201"/>
    </source>
</evidence>
<dbReference type="SUPFAM" id="SSF49417">
    <property type="entry name" value="p53-like transcription factors"/>
    <property type="match status" value="1"/>
</dbReference>
<keyword evidence="5" id="KW-0804">Transcription</keyword>
<dbReference type="GeneID" id="20210927"/>
<keyword evidence="11" id="KW-1185">Reference proteome</keyword>
<keyword evidence="2" id="KW-0217">Developmental protein</keyword>
<gene>
    <name evidence="10" type="primary">20210927</name>
    <name evidence="9" type="ORF">HELRODRAFT_188516</name>
</gene>
<evidence type="ECO:0000256" key="2">
    <source>
        <dbReference type="ARBA" id="ARBA00022473"/>
    </source>
</evidence>
<dbReference type="InterPro" id="IPR008967">
    <property type="entry name" value="p53-like_TF_DNA-bd_sf"/>
</dbReference>
<dbReference type="Gene3D" id="2.60.40.820">
    <property type="entry name" value="Transcription factor, T-box"/>
    <property type="match status" value="1"/>
</dbReference>
<keyword evidence="4 7" id="KW-0238">DNA-binding</keyword>
<dbReference type="GO" id="GO:0005634">
    <property type="term" value="C:nucleus"/>
    <property type="evidence" value="ECO:0000318"/>
    <property type="project" value="GO_Central"/>
</dbReference>
<dbReference type="GO" id="GO:0001708">
    <property type="term" value="P:cell fate specification"/>
    <property type="evidence" value="ECO:0000318"/>
    <property type="project" value="GO_Central"/>
</dbReference>
<comment type="subcellular location">
    <subcellularLocation>
        <location evidence="1 7">Nucleus</location>
    </subcellularLocation>
</comment>
<dbReference type="InterPro" id="IPR046360">
    <property type="entry name" value="T-box_DNA-bd"/>
</dbReference>
<dbReference type="Pfam" id="PF00907">
    <property type="entry name" value="T-box"/>
    <property type="match status" value="1"/>
</dbReference>
<dbReference type="GO" id="GO:0000785">
    <property type="term" value="C:chromatin"/>
    <property type="evidence" value="ECO:0000318"/>
    <property type="project" value="GO_Central"/>
</dbReference>
<keyword evidence="3" id="KW-0805">Transcription regulation</keyword>
<evidence type="ECO:0000256" key="3">
    <source>
        <dbReference type="ARBA" id="ARBA00023015"/>
    </source>
</evidence>
<evidence type="ECO:0000313" key="9">
    <source>
        <dbReference type="EMBL" id="ESO01901.1"/>
    </source>
</evidence>
<dbReference type="EMBL" id="AMQM01000747">
    <property type="status" value="NOT_ANNOTATED_CDS"/>
    <property type="molecule type" value="Genomic_DNA"/>
</dbReference>